<feature type="signal peptide" evidence="1">
    <location>
        <begin position="1"/>
        <end position="17"/>
    </location>
</feature>
<gene>
    <name evidence="2" type="ORF">CR513_24432</name>
</gene>
<accession>A0A371GS04</accession>
<dbReference type="Proteomes" id="UP000257109">
    <property type="component" value="Unassembled WGS sequence"/>
</dbReference>
<evidence type="ECO:0000313" key="3">
    <source>
        <dbReference type="Proteomes" id="UP000257109"/>
    </source>
</evidence>
<proteinExistence type="predicted"/>
<dbReference type="OrthoDB" id="1457734at2759"/>
<keyword evidence="1" id="KW-0732">Signal</keyword>
<organism evidence="2 3">
    <name type="scientific">Mucuna pruriens</name>
    <name type="common">Velvet bean</name>
    <name type="synonym">Dolichos pruriens</name>
    <dbReference type="NCBI Taxonomy" id="157652"/>
    <lineage>
        <taxon>Eukaryota</taxon>
        <taxon>Viridiplantae</taxon>
        <taxon>Streptophyta</taxon>
        <taxon>Embryophyta</taxon>
        <taxon>Tracheophyta</taxon>
        <taxon>Spermatophyta</taxon>
        <taxon>Magnoliopsida</taxon>
        <taxon>eudicotyledons</taxon>
        <taxon>Gunneridae</taxon>
        <taxon>Pentapetalae</taxon>
        <taxon>rosids</taxon>
        <taxon>fabids</taxon>
        <taxon>Fabales</taxon>
        <taxon>Fabaceae</taxon>
        <taxon>Papilionoideae</taxon>
        <taxon>50 kb inversion clade</taxon>
        <taxon>NPAAA clade</taxon>
        <taxon>indigoferoid/millettioid clade</taxon>
        <taxon>Phaseoleae</taxon>
        <taxon>Mucuna</taxon>
    </lineage>
</organism>
<reference evidence="2" key="1">
    <citation type="submission" date="2018-05" db="EMBL/GenBank/DDBJ databases">
        <title>Draft genome of Mucuna pruriens seed.</title>
        <authorList>
            <person name="Nnadi N.E."/>
            <person name="Vos R."/>
            <person name="Hasami M.H."/>
            <person name="Devisetty U.K."/>
            <person name="Aguiy J.C."/>
        </authorList>
    </citation>
    <scope>NUCLEOTIDE SEQUENCE [LARGE SCALE GENOMIC DNA]</scope>
    <source>
        <strain evidence="2">JCA_2017</strain>
    </source>
</reference>
<sequence length="171" mass="18621">MWTIAAALPRFLAIVAALFRRDIELRRYASSVARRYRFAPPLPLRSAAIATALAAIDHYGTSLSNASLLTLTDLDVRVLLLAGEHHHLPNGFACPPRSEASQIPPNIGVVYGESSITIYSSLQEQQQLPSIIQENFKGCESVNEAEGRMVECNSLGGHDNGRSTTIMNSCL</sequence>
<protein>
    <submittedName>
        <fullName evidence="2">Uncharacterized protein</fullName>
    </submittedName>
</protein>
<feature type="chain" id="PRO_5016737510" evidence="1">
    <location>
        <begin position="18"/>
        <end position="171"/>
    </location>
</feature>
<evidence type="ECO:0000313" key="2">
    <source>
        <dbReference type="EMBL" id="RDX93328.1"/>
    </source>
</evidence>
<keyword evidence="3" id="KW-1185">Reference proteome</keyword>
<dbReference type="EMBL" id="QJKJ01004639">
    <property type="protein sequence ID" value="RDX93328.1"/>
    <property type="molecule type" value="Genomic_DNA"/>
</dbReference>
<dbReference type="AlphaFoldDB" id="A0A371GS04"/>
<comment type="caution">
    <text evidence="2">The sequence shown here is derived from an EMBL/GenBank/DDBJ whole genome shotgun (WGS) entry which is preliminary data.</text>
</comment>
<name>A0A371GS04_MUCPR</name>
<evidence type="ECO:0000256" key="1">
    <source>
        <dbReference type="SAM" id="SignalP"/>
    </source>
</evidence>
<feature type="non-terminal residue" evidence="2">
    <location>
        <position position="1"/>
    </location>
</feature>